<evidence type="ECO:0000313" key="4">
    <source>
        <dbReference type="Proteomes" id="UP000053573"/>
    </source>
</evidence>
<dbReference type="InterPro" id="IPR042536">
    <property type="entry name" value="TFIIIC_tauA_Sfc1"/>
</dbReference>
<evidence type="ECO:0000259" key="2">
    <source>
        <dbReference type="Pfam" id="PF17682"/>
    </source>
</evidence>
<dbReference type="GO" id="GO:0001003">
    <property type="term" value="F:RNA polymerase III type 2 promoter sequence-specific DNA binding"/>
    <property type="evidence" value="ECO:0007669"/>
    <property type="project" value="TreeGrafter"/>
</dbReference>
<dbReference type="STRING" id="2060906.A0A0H1BK05"/>
<feature type="region of interest" description="Disordered" evidence="1">
    <location>
        <begin position="74"/>
        <end position="113"/>
    </location>
</feature>
<name>A0A0H1BK05_9EURO</name>
<dbReference type="EMBL" id="LDEV01002333">
    <property type="protein sequence ID" value="KLJ09501.1"/>
    <property type="molecule type" value="Genomic_DNA"/>
</dbReference>
<dbReference type="InterPro" id="IPR040454">
    <property type="entry name" value="TF_IIIC_Tfc1/Sfc1"/>
</dbReference>
<protein>
    <recommendedName>
        <fullName evidence="2">Transcription factor IIIC subunit Tfc1/Sfc1 triple barrel domain-containing protein</fullName>
    </recommendedName>
</protein>
<organism evidence="3 4">
    <name type="scientific">Blastomyces silverae</name>
    <dbReference type="NCBI Taxonomy" id="2060906"/>
    <lineage>
        <taxon>Eukaryota</taxon>
        <taxon>Fungi</taxon>
        <taxon>Dikarya</taxon>
        <taxon>Ascomycota</taxon>
        <taxon>Pezizomycotina</taxon>
        <taxon>Eurotiomycetes</taxon>
        <taxon>Eurotiomycetidae</taxon>
        <taxon>Onygenales</taxon>
        <taxon>Ajellomycetaceae</taxon>
        <taxon>Blastomyces</taxon>
    </lineage>
</organism>
<accession>A0A0H1BK05</accession>
<proteinExistence type="predicted"/>
<dbReference type="GO" id="GO:0006384">
    <property type="term" value="P:transcription initiation at RNA polymerase III promoter"/>
    <property type="evidence" value="ECO:0007669"/>
    <property type="project" value="InterPro"/>
</dbReference>
<evidence type="ECO:0000256" key="1">
    <source>
        <dbReference type="SAM" id="MobiDB-lite"/>
    </source>
</evidence>
<dbReference type="Proteomes" id="UP000053573">
    <property type="component" value="Unassembled WGS sequence"/>
</dbReference>
<reference evidence="4" key="1">
    <citation type="journal article" date="2015" name="PLoS Genet.">
        <title>The dynamic genome and transcriptome of the human fungal pathogen Blastomyces and close relative Emmonsia.</title>
        <authorList>
            <person name="Munoz J.F."/>
            <person name="Gauthier G.M."/>
            <person name="Desjardins C.A."/>
            <person name="Gallo J.E."/>
            <person name="Holder J."/>
            <person name="Sullivan T.D."/>
            <person name="Marty A.J."/>
            <person name="Carmen J.C."/>
            <person name="Chen Z."/>
            <person name="Ding L."/>
            <person name="Gujja S."/>
            <person name="Magrini V."/>
            <person name="Misas E."/>
            <person name="Mitreva M."/>
            <person name="Priest M."/>
            <person name="Saif S."/>
            <person name="Whiston E.A."/>
            <person name="Young S."/>
            <person name="Zeng Q."/>
            <person name="Goldman W.E."/>
            <person name="Mardis E.R."/>
            <person name="Taylor J.W."/>
            <person name="McEwen J.G."/>
            <person name="Clay O.K."/>
            <person name="Klein B.S."/>
            <person name="Cuomo C.A."/>
        </authorList>
    </citation>
    <scope>NUCLEOTIDE SEQUENCE [LARGE SCALE GENOMIC DNA]</scope>
    <source>
        <strain evidence="4">UAMH 139</strain>
    </source>
</reference>
<gene>
    <name evidence="3" type="ORF">EMPG_15084</name>
</gene>
<sequence length="248" mass="27735">MSQPPYARDRTAPWYSIPAREIVTVEHPCVILNPPRQDASIDLFLSPEDGMSRPLSSTCNPANNILLKITVPKRTGRKRKRGSDEPFTYDLNDVEEASEPAGPTTGRSSATAPSRALNARALLRRLQDTVGKYEVEAIGCVERMHNFRGMPDFVYSTTSSPFMTKFRENVLPFRYDKLKEFHFDMTKGSTSNVDIIPPPALSRGDVPFNYLYVHIHTHFSQITLSLTYPNTATAKTPPSNNPSAHPAK</sequence>
<dbReference type="OrthoDB" id="5598268at2759"/>
<dbReference type="GO" id="GO:0001002">
    <property type="term" value="F:RNA polymerase III type 1 promoter sequence-specific DNA binding"/>
    <property type="evidence" value="ECO:0007669"/>
    <property type="project" value="TreeGrafter"/>
</dbReference>
<dbReference type="Gene3D" id="3.30.200.160">
    <property type="entry name" value="TFIIIC, subcomplex tauA, subunit Sfc1, barrel domain"/>
    <property type="match status" value="1"/>
</dbReference>
<dbReference type="GO" id="GO:0000127">
    <property type="term" value="C:transcription factor TFIIIC complex"/>
    <property type="evidence" value="ECO:0007669"/>
    <property type="project" value="InterPro"/>
</dbReference>
<dbReference type="Pfam" id="PF17682">
    <property type="entry name" value="Tau95_N"/>
    <property type="match status" value="1"/>
</dbReference>
<dbReference type="PANTHER" id="PTHR13230">
    <property type="entry name" value="GENERAL TRANSCRIPTION FACTOR IIIC, POLYPEPTIDE 5"/>
    <property type="match status" value="1"/>
</dbReference>
<comment type="caution">
    <text evidence="3">The sequence shown here is derived from an EMBL/GenBank/DDBJ whole genome shotgun (WGS) entry which is preliminary data.</text>
</comment>
<feature type="domain" description="Transcription factor IIIC subunit Tfc1/Sfc1 triple barrel" evidence="2">
    <location>
        <begin position="34"/>
        <end position="156"/>
    </location>
</feature>
<keyword evidence="4" id="KW-1185">Reference proteome</keyword>
<dbReference type="InterPro" id="IPR041499">
    <property type="entry name" value="Tfc1/Sfc1_N"/>
</dbReference>
<dbReference type="PANTHER" id="PTHR13230:SF5">
    <property type="entry name" value="GENERAL TRANSCRIPTION FACTOR 3C POLYPEPTIDE 5"/>
    <property type="match status" value="1"/>
</dbReference>
<dbReference type="AlphaFoldDB" id="A0A0H1BK05"/>
<evidence type="ECO:0000313" key="3">
    <source>
        <dbReference type="EMBL" id="KLJ09501.1"/>
    </source>
</evidence>